<comment type="caution">
    <text evidence="2">The sequence shown here is derived from an EMBL/GenBank/DDBJ whole genome shotgun (WGS) entry which is preliminary data.</text>
</comment>
<keyword evidence="1" id="KW-0472">Membrane</keyword>
<sequence>MATASHASHTSAHTTVITRHAFQGAQAMSLFSLAVLPFSLVRHPLRPLSTHLRRTALRTLAFGPALGIGYAFFRINSIQSEQGIEQSALAMRADRGERRREDYATIGAVIGALATTTILLRRAPLLWTISGGASLGLAGGTLYSFFEGAGANPAGIKGEAKNVEKSVKGE</sequence>
<feature type="transmembrane region" description="Helical" evidence="1">
    <location>
        <begin position="25"/>
        <end position="43"/>
    </location>
</feature>
<protein>
    <submittedName>
        <fullName evidence="2">Uncharacterized protein</fullName>
    </submittedName>
</protein>
<keyword evidence="3" id="KW-1185">Reference proteome</keyword>
<feature type="transmembrane region" description="Helical" evidence="1">
    <location>
        <begin position="55"/>
        <end position="73"/>
    </location>
</feature>
<gene>
    <name evidence="2" type="ORF">C6P46_001009</name>
</gene>
<dbReference type="OrthoDB" id="2524788at2759"/>
<proteinExistence type="predicted"/>
<feature type="transmembrane region" description="Helical" evidence="1">
    <location>
        <begin position="125"/>
        <end position="146"/>
    </location>
</feature>
<dbReference type="Proteomes" id="UP000777482">
    <property type="component" value="Unassembled WGS sequence"/>
</dbReference>
<dbReference type="EMBL" id="PUHQ01000121">
    <property type="protein sequence ID" value="KAG0655412.1"/>
    <property type="molecule type" value="Genomic_DNA"/>
</dbReference>
<keyword evidence="1" id="KW-0812">Transmembrane</keyword>
<feature type="transmembrane region" description="Helical" evidence="1">
    <location>
        <begin position="103"/>
        <end position="120"/>
    </location>
</feature>
<evidence type="ECO:0000256" key="1">
    <source>
        <dbReference type="SAM" id="Phobius"/>
    </source>
</evidence>
<name>A0A9P6VTN0_RHOMI</name>
<accession>A0A9P6VTN0</accession>
<evidence type="ECO:0000313" key="2">
    <source>
        <dbReference type="EMBL" id="KAG0655412.1"/>
    </source>
</evidence>
<keyword evidence="1" id="KW-1133">Transmembrane helix</keyword>
<evidence type="ECO:0000313" key="3">
    <source>
        <dbReference type="Proteomes" id="UP000777482"/>
    </source>
</evidence>
<reference evidence="2 3" key="1">
    <citation type="submission" date="2020-11" db="EMBL/GenBank/DDBJ databases">
        <title>Kefir isolates.</title>
        <authorList>
            <person name="Marcisauskas S."/>
            <person name="Kim Y."/>
            <person name="Blasche S."/>
        </authorList>
    </citation>
    <scope>NUCLEOTIDE SEQUENCE [LARGE SCALE GENOMIC DNA]</scope>
    <source>
        <strain evidence="2 3">KR</strain>
    </source>
</reference>
<organism evidence="2 3">
    <name type="scientific">Rhodotorula mucilaginosa</name>
    <name type="common">Yeast</name>
    <name type="synonym">Rhodotorula rubra</name>
    <dbReference type="NCBI Taxonomy" id="5537"/>
    <lineage>
        <taxon>Eukaryota</taxon>
        <taxon>Fungi</taxon>
        <taxon>Dikarya</taxon>
        <taxon>Basidiomycota</taxon>
        <taxon>Pucciniomycotina</taxon>
        <taxon>Microbotryomycetes</taxon>
        <taxon>Sporidiobolales</taxon>
        <taxon>Sporidiobolaceae</taxon>
        <taxon>Rhodotorula</taxon>
    </lineage>
</organism>
<dbReference type="AlphaFoldDB" id="A0A9P6VTN0"/>